<keyword evidence="2" id="KW-0472">Membrane</keyword>
<dbReference type="InterPro" id="IPR008258">
    <property type="entry name" value="Transglycosylase_SLT_dom_1"/>
</dbReference>
<sequence length="401" mass="45022">MKNDSSSTTEQAGEHTWPFLRQGFTTFVPGPVASIAILTAISFAVGMYNGFQKHIDEADAKYYPSAVEQAICPPVPSTALLPAINQSRVEQGLIREIMSTTHSSMSFTSYTAFDDMAVIRVYDVDVQSMLARVYQSKIDDEPVDIVSEPEVNTDNTQDTIYAQNETQSDILTAVLTAEEKTGAPSSLLMAFGWLESRFDPAAKSRISSARGLFQFTKVTWMRAVNEFGNRHGLEYFADKISVTHDQKMVVAPTIRKQLLAMRYDPEISAVMTGEFIETDRERLRTLLEREPTDTDLYLTHLLGISDGASFLKALESTPDYAAEKVIPKAYRNNKQLFADDDIPEPTVAEAYRKIDITISGLVKRYDELLARAGEHHETTELWAYSPRKKPEPKDETVFVMR</sequence>
<reference evidence="4 5" key="1">
    <citation type="submission" date="2017-08" db="EMBL/GenBank/DDBJ databases">
        <authorList>
            <person name="de Groot N.N."/>
        </authorList>
    </citation>
    <scope>NUCLEOTIDE SEQUENCE [LARGE SCALE GENOMIC DNA]</scope>
    <source>
        <strain evidence="4 5">USBA 78</strain>
    </source>
</reference>
<dbReference type="EMBL" id="OBMM01000005">
    <property type="protein sequence ID" value="SOC26704.1"/>
    <property type="molecule type" value="Genomic_DNA"/>
</dbReference>
<evidence type="ECO:0000256" key="1">
    <source>
        <dbReference type="ARBA" id="ARBA00009387"/>
    </source>
</evidence>
<keyword evidence="2" id="KW-1133">Transmembrane helix</keyword>
<dbReference type="Proteomes" id="UP000219068">
    <property type="component" value="Unassembled WGS sequence"/>
</dbReference>
<dbReference type="RefSeq" id="WP_097052742.1">
    <property type="nucleotide sequence ID" value="NZ_OBMM01000005.1"/>
</dbReference>
<dbReference type="InterPro" id="IPR023346">
    <property type="entry name" value="Lysozyme-like_dom_sf"/>
</dbReference>
<keyword evidence="2" id="KW-0812">Transmembrane</keyword>
<dbReference type="Pfam" id="PF01464">
    <property type="entry name" value="SLT"/>
    <property type="match status" value="1"/>
</dbReference>
<proteinExistence type="inferred from homology"/>
<dbReference type="SUPFAM" id="SSF53955">
    <property type="entry name" value="Lysozyme-like"/>
    <property type="match status" value="1"/>
</dbReference>
<protein>
    <submittedName>
        <fullName evidence="4">Transglycosylase SLT domain-containing protein</fullName>
    </submittedName>
</protein>
<name>A0A285TSA6_9PROT</name>
<evidence type="ECO:0000313" key="4">
    <source>
        <dbReference type="EMBL" id="SOC26704.1"/>
    </source>
</evidence>
<evidence type="ECO:0000313" key="5">
    <source>
        <dbReference type="Proteomes" id="UP000219068"/>
    </source>
</evidence>
<feature type="transmembrane region" description="Helical" evidence="2">
    <location>
        <begin position="27"/>
        <end position="48"/>
    </location>
</feature>
<comment type="similarity">
    <text evidence="1">Belongs to the virb1 family.</text>
</comment>
<organism evidence="4 5">
    <name type="scientific">Thalassospira xiamenensis</name>
    <dbReference type="NCBI Taxonomy" id="220697"/>
    <lineage>
        <taxon>Bacteria</taxon>
        <taxon>Pseudomonadati</taxon>
        <taxon>Pseudomonadota</taxon>
        <taxon>Alphaproteobacteria</taxon>
        <taxon>Rhodospirillales</taxon>
        <taxon>Thalassospiraceae</taxon>
        <taxon>Thalassospira</taxon>
    </lineage>
</organism>
<dbReference type="AlphaFoldDB" id="A0A285TSA6"/>
<accession>A0A285TSA6</accession>
<evidence type="ECO:0000256" key="2">
    <source>
        <dbReference type="SAM" id="Phobius"/>
    </source>
</evidence>
<evidence type="ECO:0000259" key="3">
    <source>
        <dbReference type="Pfam" id="PF01464"/>
    </source>
</evidence>
<gene>
    <name evidence="4" type="ORF">SAMN05428964_105177</name>
</gene>
<feature type="domain" description="Transglycosylase SLT" evidence="3">
    <location>
        <begin position="176"/>
        <end position="227"/>
    </location>
</feature>
<dbReference type="Gene3D" id="1.10.530.10">
    <property type="match status" value="1"/>
</dbReference>